<proteinExistence type="predicted"/>
<organism evidence="2">
    <name type="scientific">marine sediment metagenome</name>
    <dbReference type="NCBI Taxonomy" id="412755"/>
    <lineage>
        <taxon>unclassified sequences</taxon>
        <taxon>metagenomes</taxon>
        <taxon>ecological metagenomes</taxon>
    </lineage>
</organism>
<evidence type="ECO:0000313" key="2">
    <source>
        <dbReference type="EMBL" id="GAI43201.1"/>
    </source>
</evidence>
<protein>
    <recommendedName>
        <fullName evidence="1">Serpin domain-containing protein</fullName>
    </recommendedName>
</protein>
<dbReference type="PROSITE" id="PS51257">
    <property type="entry name" value="PROKAR_LIPOPROTEIN"/>
    <property type="match status" value="1"/>
</dbReference>
<name>X1PKY8_9ZZZZ</name>
<dbReference type="Pfam" id="PF00079">
    <property type="entry name" value="Serpin"/>
    <property type="match status" value="1"/>
</dbReference>
<dbReference type="InterPro" id="IPR000215">
    <property type="entry name" value="Serpin_fam"/>
</dbReference>
<gene>
    <name evidence="2" type="ORF">S06H3_39265</name>
</gene>
<dbReference type="PANTHER" id="PTHR11461:SF211">
    <property type="entry name" value="GH10112P-RELATED"/>
    <property type="match status" value="1"/>
</dbReference>
<dbReference type="PANTHER" id="PTHR11461">
    <property type="entry name" value="SERINE PROTEASE INHIBITOR, SERPIN"/>
    <property type="match status" value="1"/>
</dbReference>
<dbReference type="InterPro" id="IPR036186">
    <property type="entry name" value="Serpin_sf"/>
</dbReference>
<dbReference type="SUPFAM" id="SSF56574">
    <property type="entry name" value="Serpins"/>
    <property type="match status" value="1"/>
</dbReference>
<comment type="caution">
    <text evidence="2">The sequence shown here is derived from an EMBL/GenBank/DDBJ whole genome shotgun (WGS) entry which is preliminary data.</text>
</comment>
<dbReference type="InterPro" id="IPR023796">
    <property type="entry name" value="Serpin_dom"/>
</dbReference>
<accession>X1PKY8</accession>
<sequence>MKNVFLCALMVLVLLGLVACAQPVSGELIKSDKERVSNPDVSQTNLTTLVAGNSEFAFNLYRALREEEGNLFYSPHSISLALAMTYAGARGETAQQMADTLCFDLPDRQLHPAFNWLDIELTSRGEGAKGKDGEGFRLNIVNAIWGQKDYEFLS</sequence>
<evidence type="ECO:0000259" key="1">
    <source>
        <dbReference type="Pfam" id="PF00079"/>
    </source>
</evidence>
<dbReference type="GO" id="GO:0005615">
    <property type="term" value="C:extracellular space"/>
    <property type="evidence" value="ECO:0007669"/>
    <property type="project" value="InterPro"/>
</dbReference>
<dbReference type="InterPro" id="IPR042178">
    <property type="entry name" value="Serpin_sf_1"/>
</dbReference>
<dbReference type="EMBL" id="BARV01024001">
    <property type="protein sequence ID" value="GAI43201.1"/>
    <property type="molecule type" value="Genomic_DNA"/>
</dbReference>
<feature type="non-terminal residue" evidence="2">
    <location>
        <position position="154"/>
    </location>
</feature>
<feature type="domain" description="Serpin" evidence="1">
    <location>
        <begin position="52"/>
        <end position="153"/>
    </location>
</feature>
<dbReference type="Gene3D" id="3.30.497.10">
    <property type="entry name" value="Antithrombin, subunit I, domain 2"/>
    <property type="match status" value="1"/>
</dbReference>
<reference evidence="2" key="1">
    <citation type="journal article" date="2014" name="Front. Microbiol.">
        <title>High frequency of phylogenetically diverse reductive dehalogenase-homologous genes in deep subseafloor sedimentary metagenomes.</title>
        <authorList>
            <person name="Kawai M."/>
            <person name="Futagami T."/>
            <person name="Toyoda A."/>
            <person name="Takaki Y."/>
            <person name="Nishi S."/>
            <person name="Hori S."/>
            <person name="Arai W."/>
            <person name="Tsubouchi T."/>
            <person name="Morono Y."/>
            <person name="Uchiyama I."/>
            <person name="Ito T."/>
            <person name="Fujiyama A."/>
            <person name="Inagaki F."/>
            <person name="Takami H."/>
        </authorList>
    </citation>
    <scope>NUCLEOTIDE SEQUENCE</scope>
    <source>
        <strain evidence="2">Expedition CK06-06</strain>
    </source>
</reference>
<dbReference type="AlphaFoldDB" id="X1PKY8"/>
<dbReference type="GO" id="GO:0004867">
    <property type="term" value="F:serine-type endopeptidase inhibitor activity"/>
    <property type="evidence" value="ECO:0007669"/>
    <property type="project" value="InterPro"/>
</dbReference>